<proteinExistence type="predicted"/>
<feature type="signal peptide" evidence="5">
    <location>
        <begin position="1"/>
        <end position="25"/>
    </location>
</feature>
<dbReference type="InterPro" id="IPR036179">
    <property type="entry name" value="Ig-like_dom_sf"/>
</dbReference>
<dbReference type="InterPro" id="IPR013783">
    <property type="entry name" value="Ig-like_fold"/>
</dbReference>
<dbReference type="InterPro" id="IPR003599">
    <property type="entry name" value="Ig_sub"/>
</dbReference>
<keyword evidence="4" id="KW-1133">Transmembrane helix</keyword>
<keyword evidence="5" id="KW-0732">Signal</keyword>
<sequence length="323" mass="36693">MMSSSTWTFCMCLLTCLLNWSVSEVKTVQPGEDVFLLCQGPRGADIIFVEWIRPDLESKGSVFFFRDDRNYENYQHPSFHGRVELRDPQMKDGDASVILKNVNIKDSGTYECYVRIKGSRSELISIVHLKVKDSDHQQITVKTGYDVTLQCRDPRGGDIEVLEWRRQDLEEDVFVCRHGSMSEDLQHPSFKNRVKLRNPEMKDGEVSVILEKVKISDTGTYECYVKQSESKRWKRAVNLKDPDDAELITTITMTVTDSGDGAGAKWVGGVKDEHLGLVVGLSVVTVILIVFVVNFVICKTFKRLKKQNHKPPVEEAADPELDS</sequence>
<dbReference type="SMART" id="SM00408">
    <property type="entry name" value="IGc2"/>
    <property type="match status" value="2"/>
</dbReference>
<dbReference type="PROSITE" id="PS50835">
    <property type="entry name" value="IG_LIKE"/>
    <property type="match status" value="2"/>
</dbReference>
<keyword evidence="3" id="KW-0393">Immunoglobulin domain</keyword>
<comment type="subcellular location">
    <subcellularLocation>
        <location evidence="1">Membrane</location>
    </subcellularLocation>
</comment>
<dbReference type="SMART" id="SM00409">
    <property type="entry name" value="IG"/>
    <property type="match status" value="2"/>
</dbReference>
<dbReference type="InterPro" id="IPR007110">
    <property type="entry name" value="Ig-like_dom"/>
</dbReference>
<gene>
    <name evidence="7" type="ORF">EXN66_Car013929</name>
</gene>
<evidence type="ECO:0000313" key="7">
    <source>
        <dbReference type="EMBL" id="KAF3698248.1"/>
    </source>
</evidence>
<organism evidence="7 8">
    <name type="scientific">Channa argus</name>
    <name type="common">Northern snakehead</name>
    <name type="synonym">Ophicephalus argus</name>
    <dbReference type="NCBI Taxonomy" id="215402"/>
    <lineage>
        <taxon>Eukaryota</taxon>
        <taxon>Metazoa</taxon>
        <taxon>Chordata</taxon>
        <taxon>Craniata</taxon>
        <taxon>Vertebrata</taxon>
        <taxon>Euteleostomi</taxon>
        <taxon>Actinopterygii</taxon>
        <taxon>Neopterygii</taxon>
        <taxon>Teleostei</taxon>
        <taxon>Neoteleostei</taxon>
        <taxon>Acanthomorphata</taxon>
        <taxon>Anabantaria</taxon>
        <taxon>Anabantiformes</taxon>
        <taxon>Channoidei</taxon>
        <taxon>Channidae</taxon>
        <taxon>Channa</taxon>
    </lineage>
</organism>
<dbReference type="PANTHER" id="PTHR24100:SF151">
    <property type="entry name" value="ICOS LIGAND"/>
    <property type="match status" value="1"/>
</dbReference>
<dbReference type="EMBL" id="CM015724">
    <property type="protein sequence ID" value="KAF3698248.1"/>
    <property type="molecule type" value="Genomic_DNA"/>
</dbReference>
<name>A0A6G1Q7J9_CHAAH</name>
<dbReference type="Proteomes" id="UP000503349">
    <property type="component" value="Chromosome 13"/>
</dbReference>
<evidence type="ECO:0000256" key="1">
    <source>
        <dbReference type="ARBA" id="ARBA00004370"/>
    </source>
</evidence>
<dbReference type="GO" id="GO:0050852">
    <property type="term" value="P:T cell receptor signaling pathway"/>
    <property type="evidence" value="ECO:0007669"/>
    <property type="project" value="TreeGrafter"/>
</dbReference>
<accession>A0A6G1Q7J9</accession>
<keyword evidence="2 4" id="KW-0472">Membrane</keyword>
<dbReference type="AlphaFoldDB" id="A0A6G1Q7J9"/>
<dbReference type="GO" id="GO:0009897">
    <property type="term" value="C:external side of plasma membrane"/>
    <property type="evidence" value="ECO:0007669"/>
    <property type="project" value="TreeGrafter"/>
</dbReference>
<protein>
    <submittedName>
        <fullName evidence="7">V-set domain containing T-cell activation inhibitor 1 B7-like protein 4</fullName>
    </submittedName>
</protein>
<dbReference type="Pfam" id="PF07686">
    <property type="entry name" value="V-set"/>
    <property type="match status" value="2"/>
</dbReference>
<keyword evidence="8" id="KW-1185">Reference proteome</keyword>
<dbReference type="Gene3D" id="2.60.40.10">
    <property type="entry name" value="Immunoglobulins"/>
    <property type="match status" value="2"/>
</dbReference>
<dbReference type="InterPro" id="IPR013106">
    <property type="entry name" value="Ig_V-set"/>
</dbReference>
<feature type="domain" description="Ig-like" evidence="6">
    <location>
        <begin position="28"/>
        <end position="125"/>
    </location>
</feature>
<dbReference type="SUPFAM" id="SSF48726">
    <property type="entry name" value="Immunoglobulin"/>
    <property type="match status" value="2"/>
</dbReference>
<feature type="domain" description="Ig-like" evidence="6">
    <location>
        <begin position="129"/>
        <end position="238"/>
    </location>
</feature>
<evidence type="ECO:0000256" key="3">
    <source>
        <dbReference type="ARBA" id="ARBA00023319"/>
    </source>
</evidence>
<evidence type="ECO:0000313" key="8">
    <source>
        <dbReference type="Proteomes" id="UP000503349"/>
    </source>
</evidence>
<dbReference type="InterPro" id="IPR003598">
    <property type="entry name" value="Ig_sub2"/>
</dbReference>
<reference evidence="8" key="2">
    <citation type="submission" date="2019-02" db="EMBL/GenBank/DDBJ databases">
        <title>Opniocepnalus argus Var Kimnra genome.</title>
        <authorList>
            <person name="Zhou C."/>
            <person name="Xiao S."/>
        </authorList>
    </citation>
    <scope>NUCLEOTIDE SEQUENCE [LARGE SCALE GENOMIC DNA]</scope>
</reference>
<feature type="chain" id="PRO_5026119982" evidence="5">
    <location>
        <begin position="26"/>
        <end position="323"/>
    </location>
</feature>
<feature type="transmembrane region" description="Helical" evidence="4">
    <location>
        <begin position="275"/>
        <end position="297"/>
    </location>
</feature>
<dbReference type="InterPro" id="IPR050504">
    <property type="entry name" value="IgSF_BTN/MOG"/>
</dbReference>
<keyword evidence="4" id="KW-0812">Transmembrane</keyword>
<evidence type="ECO:0000256" key="2">
    <source>
        <dbReference type="ARBA" id="ARBA00023136"/>
    </source>
</evidence>
<evidence type="ECO:0000259" key="6">
    <source>
        <dbReference type="PROSITE" id="PS50835"/>
    </source>
</evidence>
<dbReference type="GO" id="GO:0001817">
    <property type="term" value="P:regulation of cytokine production"/>
    <property type="evidence" value="ECO:0007669"/>
    <property type="project" value="TreeGrafter"/>
</dbReference>
<evidence type="ECO:0000256" key="5">
    <source>
        <dbReference type="SAM" id="SignalP"/>
    </source>
</evidence>
<dbReference type="GO" id="GO:0005102">
    <property type="term" value="F:signaling receptor binding"/>
    <property type="evidence" value="ECO:0007669"/>
    <property type="project" value="TreeGrafter"/>
</dbReference>
<reference evidence="7 8" key="1">
    <citation type="submission" date="2019-02" db="EMBL/GenBank/DDBJ databases">
        <title>Opniocepnalus argus genome.</title>
        <authorList>
            <person name="Zhou C."/>
            <person name="Xiao S."/>
        </authorList>
    </citation>
    <scope>NUCLEOTIDE SEQUENCE [LARGE SCALE GENOMIC DNA]</scope>
    <source>
        <strain evidence="7">OARG1902GOOAL</strain>
        <tissue evidence="7">Muscle</tissue>
    </source>
</reference>
<dbReference type="PANTHER" id="PTHR24100">
    <property type="entry name" value="BUTYROPHILIN"/>
    <property type="match status" value="1"/>
</dbReference>
<evidence type="ECO:0000256" key="4">
    <source>
        <dbReference type="SAM" id="Phobius"/>
    </source>
</evidence>